<dbReference type="KEGG" id="cgt:cgR_1914"/>
<gene>
    <name evidence="2" type="ordered locus">cgR_1914</name>
</gene>
<proteinExistence type="predicted"/>
<name>A0AB72VDA6_CORGB</name>
<dbReference type="RefSeq" id="WP_011897480.1">
    <property type="nucleotide sequence ID" value="NC_009342.1"/>
</dbReference>
<accession>A0AB72VDA6</accession>
<sequence>MIDAKDAARSLSPTERKELLGLAGRRQAKNPRVSAESLSTFEREGILERDEYDSLVIGDFGSAVLNHVRSGM</sequence>
<evidence type="ECO:0000313" key="2">
    <source>
        <dbReference type="EMBL" id="BAF54909.1"/>
    </source>
</evidence>
<dbReference type="Proteomes" id="UP000006698">
    <property type="component" value="Chromosome"/>
</dbReference>
<dbReference type="EMBL" id="AP009044">
    <property type="protein sequence ID" value="BAF54909.1"/>
    <property type="molecule type" value="Genomic_DNA"/>
</dbReference>
<organism evidence="2">
    <name type="scientific">Corynebacterium glutamicum (strain R)</name>
    <dbReference type="NCBI Taxonomy" id="340322"/>
    <lineage>
        <taxon>Bacteria</taxon>
        <taxon>Bacillati</taxon>
        <taxon>Actinomycetota</taxon>
        <taxon>Actinomycetes</taxon>
        <taxon>Mycobacteriales</taxon>
        <taxon>Corynebacteriaceae</taxon>
        <taxon>Corynebacterium</taxon>
    </lineage>
</organism>
<feature type="compositionally biased region" description="Basic and acidic residues" evidence="1">
    <location>
        <begin position="1"/>
        <end position="19"/>
    </location>
</feature>
<dbReference type="AlphaFoldDB" id="A0AB72VDA6"/>
<evidence type="ECO:0000256" key="1">
    <source>
        <dbReference type="SAM" id="MobiDB-lite"/>
    </source>
</evidence>
<protein>
    <submittedName>
        <fullName evidence="2">Uncharacterized protein</fullName>
    </submittedName>
</protein>
<feature type="region of interest" description="Disordered" evidence="1">
    <location>
        <begin position="1"/>
        <end position="35"/>
    </location>
</feature>
<reference evidence="2" key="1">
    <citation type="journal article" date="2007" name="Microbiology">
        <title>Comparative analysis of the Corynebacterium glutamicum group and complete genome sequence of strain R.</title>
        <authorList>
            <person name="Yukawa H."/>
            <person name="Omumasaba C.A."/>
            <person name="Nonaka H."/>
            <person name="Kos P."/>
            <person name="Okai N."/>
            <person name="Suzuki N."/>
            <person name="Suda M."/>
            <person name="Tsuge Y."/>
            <person name="Watanabe J."/>
            <person name="Ikeda Y."/>
            <person name="Vertes A.A."/>
            <person name="Inui M."/>
        </authorList>
    </citation>
    <scope>NUCLEOTIDE SEQUENCE</scope>
    <source>
        <strain evidence="2">R</strain>
    </source>
</reference>